<dbReference type="GO" id="GO:0004364">
    <property type="term" value="F:glutathione transferase activity"/>
    <property type="evidence" value="ECO:0007669"/>
    <property type="project" value="InterPro"/>
</dbReference>
<comment type="caution">
    <text evidence="2">The sequence shown here is derived from an EMBL/GenBank/DDBJ whole genome shotgun (WGS) entry which is preliminary data.</text>
</comment>
<dbReference type="InterPro" id="IPR016639">
    <property type="entry name" value="GST_Omega/GSH"/>
</dbReference>
<dbReference type="PANTHER" id="PTHR32419">
    <property type="entry name" value="GLUTATHIONYL-HYDROQUINONE REDUCTASE"/>
    <property type="match status" value="1"/>
</dbReference>
<evidence type="ECO:0000313" key="2">
    <source>
        <dbReference type="EMBL" id="KXU86451.1"/>
    </source>
</evidence>
<dbReference type="SUPFAM" id="SSF47616">
    <property type="entry name" value="GST C-terminal domain-like"/>
    <property type="match status" value="1"/>
</dbReference>
<reference evidence="2 3" key="1">
    <citation type="journal article" date="2015" name="Int. J. Syst. Evol. Microbiol.">
        <title>Burkholderia monticola sp. nov., isolated from mountain soil.</title>
        <authorList>
            <person name="Baek I."/>
            <person name="Seo B."/>
            <person name="Lee I."/>
            <person name="Yi H."/>
            <person name="Chun J."/>
        </authorList>
    </citation>
    <scope>NUCLEOTIDE SEQUENCE [LARGE SCALE GENOMIC DNA]</scope>
    <source>
        <strain evidence="2 3">JC2948</strain>
    </source>
</reference>
<organism evidence="2 3">
    <name type="scientific">Paraburkholderia monticola</name>
    <dbReference type="NCBI Taxonomy" id="1399968"/>
    <lineage>
        <taxon>Bacteria</taxon>
        <taxon>Pseudomonadati</taxon>
        <taxon>Pseudomonadota</taxon>
        <taxon>Betaproteobacteria</taxon>
        <taxon>Burkholderiales</taxon>
        <taxon>Burkholderiaceae</taxon>
        <taxon>Paraburkholderia</taxon>
    </lineage>
</organism>
<protein>
    <recommendedName>
        <fullName evidence="1">Glutathione S-transferase C-terminal domain-containing protein</fullName>
    </recommendedName>
</protein>
<dbReference type="PANTHER" id="PTHR32419:SF6">
    <property type="entry name" value="GLUTATHIONE S-TRANSFERASE OMEGA-LIKE 1-RELATED"/>
    <property type="match status" value="1"/>
</dbReference>
<evidence type="ECO:0000259" key="1">
    <source>
        <dbReference type="Pfam" id="PF00043"/>
    </source>
</evidence>
<dbReference type="AlphaFoldDB" id="A0A149PN22"/>
<gene>
    <name evidence="2" type="ORF">CI15_18570</name>
</gene>
<feature type="domain" description="Glutathione S-transferase C-terminal" evidence="1">
    <location>
        <begin position="45"/>
        <end position="97"/>
    </location>
</feature>
<proteinExistence type="predicted"/>
<dbReference type="Pfam" id="PF00043">
    <property type="entry name" value="GST_C"/>
    <property type="match status" value="1"/>
</dbReference>
<dbReference type="EMBL" id="LRBG01000022">
    <property type="protein sequence ID" value="KXU86451.1"/>
    <property type="molecule type" value="Genomic_DNA"/>
</dbReference>
<dbReference type="Gene3D" id="1.20.1050.10">
    <property type="match status" value="1"/>
</dbReference>
<dbReference type="STRING" id="1399968.CI15_18570"/>
<keyword evidence="3" id="KW-1185">Reference proteome</keyword>
<evidence type="ECO:0000313" key="3">
    <source>
        <dbReference type="Proteomes" id="UP000075613"/>
    </source>
</evidence>
<dbReference type="InterPro" id="IPR004046">
    <property type="entry name" value="GST_C"/>
</dbReference>
<dbReference type="InterPro" id="IPR036282">
    <property type="entry name" value="Glutathione-S-Trfase_C_sf"/>
</dbReference>
<dbReference type="GO" id="GO:0005737">
    <property type="term" value="C:cytoplasm"/>
    <property type="evidence" value="ECO:0007669"/>
    <property type="project" value="TreeGrafter"/>
</dbReference>
<accession>A0A149PN22</accession>
<name>A0A149PN22_9BURK</name>
<dbReference type="Gene3D" id="3.40.30.10">
    <property type="entry name" value="Glutaredoxin"/>
    <property type="match status" value="1"/>
</dbReference>
<sequence>MTNESSETIRMFNTAFNGLGATPRDHYPAALRAQIDEANARAHDTVNGVYKSDFATTAEAYLEAVRPLFDTLDWLEARLEKQRFLVGNALTEADIHVRTGSGRRTPVTSAPIVSTSLAI</sequence>
<dbReference type="Proteomes" id="UP000075613">
    <property type="component" value="Unassembled WGS sequence"/>
</dbReference>